<name>A0A7Z0BIL8_9ACTN</name>
<evidence type="ECO:0000259" key="2">
    <source>
        <dbReference type="Pfam" id="PF00724"/>
    </source>
</evidence>
<reference evidence="3 4" key="1">
    <citation type="submission" date="2020-07" db="EMBL/GenBank/DDBJ databases">
        <title>Sequencing the genomes of 1000 actinobacteria strains.</title>
        <authorList>
            <person name="Klenk H.-P."/>
        </authorList>
    </citation>
    <scope>NUCLEOTIDE SEQUENCE [LARGE SCALE GENOMIC DNA]</scope>
    <source>
        <strain evidence="3 4">DSM 45278</strain>
    </source>
</reference>
<sequence length="96" mass="10309">MHTGRTGHPADYRTSHHPVGPSPVRARGRILTREGLQDLVLPRELGTEEIGQTIRDFADAAENAVTAGFGGVGLHGANGYLIHQFPSTNANPRTDE</sequence>
<dbReference type="PANTHER" id="PTHR22893:SF91">
    <property type="entry name" value="NADPH DEHYDROGENASE 2-RELATED"/>
    <property type="match status" value="1"/>
</dbReference>
<organism evidence="3 4">
    <name type="scientific">Nocardiopsis sinuspersici</name>
    <dbReference type="NCBI Taxonomy" id="501010"/>
    <lineage>
        <taxon>Bacteria</taxon>
        <taxon>Bacillati</taxon>
        <taxon>Actinomycetota</taxon>
        <taxon>Actinomycetes</taxon>
        <taxon>Streptosporangiales</taxon>
        <taxon>Nocardiopsidaceae</taxon>
        <taxon>Nocardiopsis</taxon>
    </lineage>
</organism>
<dbReference type="GO" id="GO:0010181">
    <property type="term" value="F:FMN binding"/>
    <property type="evidence" value="ECO:0007669"/>
    <property type="project" value="InterPro"/>
</dbReference>
<comment type="caution">
    <text evidence="3">The sequence shown here is derived from an EMBL/GenBank/DDBJ whole genome shotgun (WGS) entry which is preliminary data.</text>
</comment>
<dbReference type="InterPro" id="IPR045247">
    <property type="entry name" value="Oye-like"/>
</dbReference>
<feature type="domain" description="NADH:flavin oxidoreductase/NADH oxidase N-terminal" evidence="2">
    <location>
        <begin position="2"/>
        <end position="96"/>
    </location>
</feature>
<proteinExistence type="predicted"/>
<dbReference type="EMBL" id="JACCHL010000001">
    <property type="protein sequence ID" value="NYH51135.1"/>
    <property type="molecule type" value="Genomic_DNA"/>
</dbReference>
<dbReference type="Gene3D" id="3.20.20.70">
    <property type="entry name" value="Aldolase class I"/>
    <property type="match status" value="1"/>
</dbReference>
<dbReference type="Proteomes" id="UP000584931">
    <property type="component" value="Unassembled WGS sequence"/>
</dbReference>
<dbReference type="AlphaFoldDB" id="A0A7Z0BIL8"/>
<protein>
    <submittedName>
        <fullName evidence="3">2,4-dienoyl-CoA reductase-like NADH-dependent reductase (Old Yellow Enzyme family)</fullName>
    </submittedName>
</protein>
<dbReference type="GO" id="GO:0016491">
    <property type="term" value="F:oxidoreductase activity"/>
    <property type="evidence" value="ECO:0007669"/>
    <property type="project" value="InterPro"/>
</dbReference>
<dbReference type="SUPFAM" id="SSF51395">
    <property type="entry name" value="FMN-linked oxidoreductases"/>
    <property type="match status" value="1"/>
</dbReference>
<gene>
    <name evidence="3" type="ORF">HNR06_000724</name>
</gene>
<evidence type="ECO:0000313" key="3">
    <source>
        <dbReference type="EMBL" id="NYH51135.1"/>
    </source>
</evidence>
<feature type="region of interest" description="Disordered" evidence="1">
    <location>
        <begin position="1"/>
        <end position="27"/>
    </location>
</feature>
<dbReference type="PANTHER" id="PTHR22893">
    <property type="entry name" value="NADH OXIDOREDUCTASE-RELATED"/>
    <property type="match status" value="1"/>
</dbReference>
<evidence type="ECO:0000256" key="1">
    <source>
        <dbReference type="SAM" id="MobiDB-lite"/>
    </source>
</evidence>
<dbReference type="InterPro" id="IPR001155">
    <property type="entry name" value="OxRdtase_FMN_N"/>
</dbReference>
<dbReference type="InterPro" id="IPR013785">
    <property type="entry name" value="Aldolase_TIM"/>
</dbReference>
<evidence type="ECO:0000313" key="4">
    <source>
        <dbReference type="Proteomes" id="UP000584931"/>
    </source>
</evidence>
<accession>A0A7Z0BIL8</accession>
<dbReference type="Pfam" id="PF00724">
    <property type="entry name" value="Oxidored_FMN"/>
    <property type="match status" value="1"/>
</dbReference>